<dbReference type="KEGG" id="ahel:Q31a_36760"/>
<name>A0A518G9U0_9BACT</name>
<protein>
    <submittedName>
        <fullName evidence="1">Uncharacterized protein</fullName>
    </submittedName>
</protein>
<sequence>MPSSFKDSPPAERLRLATPQGVLNVNQEQLLAELAETWQALAGLSSITTPFGRTGINLESISSRGAELLSRATAGLEREDWKAASIWLRDREAAIAQVQMQFQYLQYQLEHGKLDQAIECVQRLMGVLHQTELQAPLAELRDRLVQSLGNPPSPFA</sequence>
<reference evidence="1 2" key="1">
    <citation type="submission" date="2019-02" db="EMBL/GenBank/DDBJ databases">
        <title>Deep-cultivation of Planctomycetes and their phenomic and genomic characterization uncovers novel biology.</title>
        <authorList>
            <person name="Wiegand S."/>
            <person name="Jogler M."/>
            <person name="Boedeker C."/>
            <person name="Pinto D."/>
            <person name="Vollmers J."/>
            <person name="Rivas-Marin E."/>
            <person name="Kohn T."/>
            <person name="Peeters S.H."/>
            <person name="Heuer A."/>
            <person name="Rast P."/>
            <person name="Oberbeckmann S."/>
            <person name="Bunk B."/>
            <person name="Jeske O."/>
            <person name="Meyerdierks A."/>
            <person name="Storesund J.E."/>
            <person name="Kallscheuer N."/>
            <person name="Luecker S."/>
            <person name="Lage O.M."/>
            <person name="Pohl T."/>
            <person name="Merkel B.J."/>
            <person name="Hornburger P."/>
            <person name="Mueller R.-W."/>
            <person name="Bruemmer F."/>
            <person name="Labrenz M."/>
            <person name="Spormann A.M."/>
            <person name="Op den Camp H."/>
            <person name="Overmann J."/>
            <person name="Amann R."/>
            <person name="Jetten M.S.M."/>
            <person name="Mascher T."/>
            <person name="Medema M.H."/>
            <person name="Devos D.P."/>
            <person name="Kaster A.-K."/>
            <person name="Ovreas L."/>
            <person name="Rohde M."/>
            <person name="Galperin M.Y."/>
            <person name="Jogler C."/>
        </authorList>
    </citation>
    <scope>NUCLEOTIDE SEQUENCE [LARGE SCALE GENOMIC DNA]</scope>
    <source>
        <strain evidence="1 2">Q31a</strain>
    </source>
</reference>
<keyword evidence="2" id="KW-1185">Reference proteome</keyword>
<evidence type="ECO:0000313" key="2">
    <source>
        <dbReference type="Proteomes" id="UP000318017"/>
    </source>
</evidence>
<dbReference type="EMBL" id="CP036298">
    <property type="protein sequence ID" value="QDV25351.1"/>
    <property type="molecule type" value="Genomic_DNA"/>
</dbReference>
<evidence type="ECO:0000313" key="1">
    <source>
        <dbReference type="EMBL" id="QDV25351.1"/>
    </source>
</evidence>
<proteinExistence type="predicted"/>
<dbReference type="RefSeq" id="WP_145080300.1">
    <property type="nucleotide sequence ID" value="NZ_CP036298.1"/>
</dbReference>
<dbReference type="AlphaFoldDB" id="A0A518G9U0"/>
<organism evidence="1 2">
    <name type="scientific">Aureliella helgolandensis</name>
    <dbReference type="NCBI Taxonomy" id="2527968"/>
    <lineage>
        <taxon>Bacteria</taxon>
        <taxon>Pseudomonadati</taxon>
        <taxon>Planctomycetota</taxon>
        <taxon>Planctomycetia</taxon>
        <taxon>Pirellulales</taxon>
        <taxon>Pirellulaceae</taxon>
        <taxon>Aureliella</taxon>
    </lineage>
</organism>
<dbReference type="Proteomes" id="UP000318017">
    <property type="component" value="Chromosome"/>
</dbReference>
<gene>
    <name evidence="1" type="ORF">Q31a_36760</name>
</gene>
<accession>A0A518G9U0</accession>